<feature type="domain" description="BD-FAE-like" evidence="2">
    <location>
        <begin position="100"/>
        <end position="257"/>
    </location>
</feature>
<protein>
    <submittedName>
        <fullName evidence="3">Alpha/beta hydrolase</fullName>
    </submittedName>
</protein>
<proteinExistence type="predicted"/>
<dbReference type="GO" id="GO:0016787">
    <property type="term" value="F:hydrolase activity"/>
    <property type="evidence" value="ECO:0007669"/>
    <property type="project" value="UniProtKB-KW"/>
</dbReference>
<dbReference type="EMBL" id="QGLG01000002">
    <property type="protein sequence ID" value="PXY84403.1"/>
    <property type="molecule type" value="Genomic_DNA"/>
</dbReference>
<dbReference type="Pfam" id="PF20434">
    <property type="entry name" value="BD-FAE"/>
    <property type="match status" value="1"/>
</dbReference>
<comment type="caution">
    <text evidence="3">The sequence shown here is derived from an EMBL/GenBank/DDBJ whole genome shotgun (WGS) entry which is preliminary data.</text>
</comment>
<dbReference type="InterPro" id="IPR049492">
    <property type="entry name" value="BD-FAE-like_dom"/>
</dbReference>
<dbReference type="PANTHER" id="PTHR48081:SF6">
    <property type="entry name" value="PEPTIDASE S9 PROLYL OLIGOPEPTIDASE CATALYTIC DOMAIN-CONTAINING PROTEIN"/>
    <property type="match status" value="1"/>
</dbReference>
<dbReference type="PANTHER" id="PTHR48081">
    <property type="entry name" value="AB HYDROLASE SUPERFAMILY PROTEIN C4A8.06C"/>
    <property type="match status" value="1"/>
</dbReference>
<dbReference type="Gene3D" id="3.40.50.1820">
    <property type="entry name" value="alpha/beta hydrolase"/>
    <property type="match status" value="1"/>
</dbReference>
<dbReference type="InterPro" id="IPR029058">
    <property type="entry name" value="AB_hydrolase_fold"/>
</dbReference>
<evidence type="ECO:0000313" key="3">
    <source>
        <dbReference type="EMBL" id="PXY84403.1"/>
    </source>
</evidence>
<evidence type="ECO:0000256" key="1">
    <source>
        <dbReference type="ARBA" id="ARBA00022801"/>
    </source>
</evidence>
<evidence type="ECO:0000259" key="2">
    <source>
        <dbReference type="Pfam" id="PF20434"/>
    </source>
</evidence>
<dbReference type="InterPro" id="IPR050300">
    <property type="entry name" value="GDXG_lipolytic_enzyme"/>
</dbReference>
<reference evidence="3 4" key="1">
    <citation type="submission" date="2018-05" db="EMBL/GenBank/DDBJ databases">
        <title>Reference genomes for bee gut microbiota database.</title>
        <authorList>
            <person name="Ellegaard K.M."/>
        </authorList>
    </citation>
    <scope>NUCLEOTIDE SEQUENCE [LARGE SCALE GENOMIC DNA]</scope>
    <source>
        <strain evidence="3 4">ESL0184</strain>
    </source>
</reference>
<keyword evidence="4" id="KW-1185">Reference proteome</keyword>
<sequence length="329" mass="36691">MKKEKIKMKIKKIFLGKENQSASLTTYVLDDSTETLKGEARPAVIICPGGGYFSCSDREAEPIAMYFASLGYHSFVLRYTTYYTRTLEMPDLSKPLPKKEKTIYPKQIRELGQAMLLIRKNASKWHVDTGRIGVCGFSAGGHVAALYSTEFNEPVLTDYLGVDKNDLRPAFAILGYAITDYHLLDADLEKKKNNPMDYHFMKASNVATCGTERPDKNFETKMSAVDHVDSETPPFFIWTTATDPLVNPLHSLELASILAQNNISYEIHIFDQGTHGLSLASQAAAGSKAQISPVVNQWTNLCAKWLENNFALKLPAVSDFEKMKGEGKN</sequence>
<accession>A0ABX5N552</accession>
<name>A0ABX5N552_9LACO</name>
<dbReference type="Proteomes" id="UP000247698">
    <property type="component" value="Unassembled WGS sequence"/>
</dbReference>
<gene>
    <name evidence="3" type="ORF">DK873_04410</name>
</gene>
<keyword evidence="1 3" id="KW-0378">Hydrolase</keyword>
<dbReference type="SUPFAM" id="SSF53474">
    <property type="entry name" value="alpha/beta-Hydrolases"/>
    <property type="match status" value="1"/>
</dbReference>
<evidence type="ECO:0000313" key="4">
    <source>
        <dbReference type="Proteomes" id="UP000247698"/>
    </source>
</evidence>
<organism evidence="3 4">
    <name type="scientific">Lactobacillus melliventris</name>
    <dbReference type="NCBI Taxonomy" id="1218507"/>
    <lineage>
        <taxon>Bacteria</taxon>
        <taxon>Bacillati</taxon>
        <taxon>Bacillota</taxon>
        <taxon>Bacilli</taxon>
        <taxon>Lactobacillales</taxon>
        <taxon>Lactobacillaceae</taxon>
        <taxon>Lactobacillus</taxon>
    </lineage>
</organism>